<accession>A0AAE0BQ17</accession>
<evidence type="ECO:0000313" key="6">
    <source>
        <dbReference type="EMBL" id="KAK3270470.1"/>
    </source>
</evidence>
<evidence type="ECO:0000313" key="3">
    <source>
        <dbReference type="EMBL" id="KAK3240646.1"/>
    </source>
</evidence>
<dbReference type="Proteomes" id="UP001190700">
    <property type="component" value="Unassembled WGS sequence"/>
</dbReference>
<name>A0AAE0BQ17_9CHLO</name>
<evidence type="ECO:0000256" key="1">
    <source>
        <dbReference type="SAM" id="Coils"/>
    </source>
</evidence>
<keyword evidence="7" id="KW-1185">Reference proteome</keyword>
<dbReference type="EMBL" id="LGRX02010375">
    <property type="protein sequence ID" value="KAK3270470.1"/>
    <property type="molecule type" value="Genomic_DNA"/>
</dbReference>
<evidence type="ECO:0000313" key="7">
    <source>
        <dbReference type="Proteomes" id="UP001190700"/>
    </source>
</evidence>
<evidence type="ECO:0000256" key="2">
    <source>
        <dbReference type="SAM" id="MobiDB-lite"/>
    </source>
</evidence>
<organism evidence="3 7">
    <name type="scientific">Cymbomonas tetramitiformis</name>
    <dbReference type="NCBI Taxonomy" id="36881"/>
    <lineage>
        <taxon>Eukaryota</taxon>
        <taxon>Viridiplantae</taxon>
        <taxon>Chlorophyta</taxon>
        <taxon>Pyramimonadophyceae</taxon>
        <taxon>Pyramimonadales</taxon>
        <taxon>Pyramimonadaceae</taxon>
        <taxon>Cymbomonas</taxon>
    </lineage>
</organism>
<keyword evidence="1" id="KW-0175">Coiled coil</keyword>
<evidence type="ECO:0000313" key="5">
    <source>
        <dbReference type="EMBL" id="KAK3245957.1"/>
    </source>
</evidence>
<feature type="region of interest" description="Disordered" evidence="2">
    <location>
        <begin position="51"/>
        <end position="214"/>
    </location>
</feature>
<dbReference type="EMBL" id="LGRX02031932">
    <property type="protein sequence ID" value="KAK3244373.1"/>
    <property type="molecule type" value="Genomic_DNA"/>
</dbReference>
<evidence type="ECO:0000313" key="4">
    <source>
        <dbReference type="EMBL" id="KAK3244373.1"/>
    </source>
</evidence>
<feature type="coiled-coil region" evidence="1">
    <location>
        <begin position="341"/>
        <end position="388"/>
    </location>
</feature>
<comment type="caution">
    <text evidence="3">The sequence shown here is derived from an EMBL/GenBank/DDBJ whole genome shotgun (WGS) entry which is preliminary data.</text>
</comment>
<dbReference type="AlphaFoldDB" id="A0AAE0BQ17"/>
<dbReference type="EMBL" id="LGRX02033583">
    <property type="protein sequence ID" value="KAK3240646.1"/>
    <property type="molecule type" value="Genomic_DNA"/>
</dbReference>
<gene>
    <name evidence="6" type="ORF">CYMTET_21132</name>
    <name evidence="5" type="ORF">CYMTET_44495</name>
    <name evidence="4" type="ORF">CYMTET_46008</name>
    <name evidence="3" type="ORF">CYMTET_49527</name>
</gene>
<sequence>MHSLAAVIQGIQVGGAGFSAEQLSALQAAITAQASTAQFTDHHAGTKIPLADSTNSCGLPAPPQTDKPAPSNLPCDALSPKPASISAQSSAVKPPKPLGDTNVPDPAKATNTDSQCEKENSQPPSAAPPPTANNSAEGVEHLTEPDSSCPTEPEKTVEPEPEPIISPEAEWNSLDDDDGTPPEKPSVEVQKSDSNKGKAAKASGKDKAINWGVPAGSGSFSRVLEKKEQFFHSIHMFNEVNKKWPNQVQMVGLAKERGIIIQYSTVIDQIRIATSSANDRIKKRNDMNRSLSEIEDKASQAYADRLAESKKLDKEIAKYKSLDLAALAVTDAKCGKTAAEADKVREAATESKKQAAALRDKVTEALRLEQMEVVAKNKRLAVQKEEQAKAAATLAQKQVETLDSISKSLPSAKRARQDASINQLLMVIVAGSKRKKFSEKVQAIYDKLEEKVIEKCVIDLADSDDEVENVNKSAESIGEAS</sequence>
<proteinExistence type="predicted"/>
<reference evidence="3 7" key="1">
    <citation type="journal article" date="2015" name="Genome Biol. Evol.">
        <title>Comparative Genomics of a Bacterivorous Green Alga Reveals Evolutionary Causalities and Consequences of Phago-Mixotrophic Mode of Nutrition.</title>
        <authorList>
            <person name="Burns J.A."/>
            <person name="Paasch A."/>
            <person name="Narechania A."/>
            <person name="Kim E."/>
        </authorList>
    </citation>
    <scope>NUCLEOTIDE SEQUENCE [LARGE SCALE GENOMIC DNA]</scope>
    <source>
        <strain evidence="3">PLY_AMNH</strain>
    </source>
</reference>
<protein>
    <submittedName>
        <fullName evidence="3">Uncharacterized protein</fullName>
    </submittedName>
</protein>
<dbReference type="EMBL" id="LGRX02030234">
    <property type="protein sequence ID" value="KAK3245957.1"/>
    <property type="molecule type" value="Genomic_DNA"/>
</dbReference>
<reference evidence="3" key="2">
    <citation type="submission" date="2023-06" db="EMBL/GenBank/DDBJ databases">
        <title>Long-read-based genome assembly of the green algal bacterivore Cymbomonas tetramitiformis.</title>
        <authorList>
            <person name="Gyaltshen Y."/>
            <person name="Rozenberg A."/>
            <person name="Paasch A."/>
            <person name="Burns J.A."/>
            <person name="Warring S."/>
            <person name="Larson R."/>
            <person name="Maurer-Alcala X."/>
            <person name="Dacks J."/>
            <person name="Kim E."/>
        </authorList>
    </citation>
    <scope>NUCLEOTIDE SEQUENCE</scope>
    <source>
        <strain evidence="3">PLY_AMNH</strain>
    </source>
</reference>